<dbReference type="Gene3D" id="3.40.50.300">
    <property type="entry name" value="P-loop containing nucleotide triphosphate hydrolases"/>
    <property type="match status" value="1"/>
</dbReference>
<proteinExistence type="inferred from homology"/>
<keyword evidence="1" id="KW-0547">Nucleotide-binding</keyword>
<comment type="similarity">
    <text evidence="1">Belongs to the helicase family.</text>
</comment>
<protein>
    <recommendedName>
        <fullName evidence="1">ATP-dependent DNA helicase</fullName>
        <ecNumber evidence="1">5.6.2.3</ecNumber>
    </recommendedName>
</protein>
<dbReference type="AlphaFoldDB" id="A0A9N8HME7"/>
<dbReference type="GO" id="GO:0006281">
    <property type="term" value="P:DNA repair"/>
    <property type="evidence" value="ECO:0007669"/>
    <property type="project" value="UniProtKB-KW"/>
</dbReference>
<evidence type="ECO:0000259" key="2">
    <source>
        <dbReference type="Pfam" id="PF05970"/>
    </source>
</evidence>
<keyword evidence="1" id="KW-0234">DNA repair</keyword>
<accession>A0A9N8HME7</accession>
<gene>
    <name evidence="3" type="ORF">SEMRO_740_G195460.1</name>
</gene>
<dbReference type="InterPro" id="IPR051055">
    <property type="entry name" value="PIF1_helicase"/>
</dbReference>
<evidence type="ECO:0000313" key="3">
    <source>
        <dbReference type="EMBL" id="CAB9515803.1"/>
    </source>
</evidence>
<comment type="cofactor">
    <cofactor evidence="1">
        <name>Mg(2+)</name>
        <dbReference type="ChEBI" id="CHEBI:18420"/>
    </cofactor>
</comment>
<keyword evidence="4" id="KW-1185">Reference proteome</keyword>
<keyword evidence="1" id="KW-0233">DNA recombination</keyword>
<dbReference type="Proteomes" id="UP001153069">
    <property type="component" value="Unassembled WGS sequence"/>
</dbReference>
<dbReference type="Pfam" id="PF05970">
    <property type="entry name" value="PIF1"/>
    <property type="match status" value="1"/>
</dbReference>
<dbReference type="EC" id="5.6.2.3" evidence="1"/>
<evidence type="ECO:0000256" key="1">
    <source>
        <dbReference type="RuleBase" id="RU363044"/>
    </source>
</evidence>
<comment type="catalytic activity">
    <reaction evidence="1">
        <text>ATP + H2O = ADP + phosphate + H(+)</text>
        <dbReference type="Rhea" id="RHEA:13065"/>
        <dbReference type="ChEBI" id="CHEBI:15377"/>
        <dbReference type="ChEBI" id="CHEBI:15378"/>
        <dbReference type="ChEBI" id="CHEBI:30616"/>
        <dbReference type="ChEBI" id="CHEBI:43474"/>
        <dbReference type="ChEBI" id="CHEBI:456216"/>
        <dbReference type="EC" id="5.6.2.3"/>
    </reaction>
</comment>
<reference evidence="3" key="1">
    <citation type="submission" date="2020-06" db="EMBL/GenBank/DDBJ databases">
        <authorList>
            <consortium name="Plant Systems Biology data submission"/>
        </authorList>
    </citation>
    <scope>NUCLEOTIDE SEQUENCE</scope>
    <source>
        <strain evidence="3">D6</strain>
    </source>
</reference>
<keyword evidence="1" id="KW-0067">ATP-binding</keyword>
<dbReference type="SUPFAM" id="SSF52540">
    <property type="entry name" value="P-loop containing nucleoside triphosphate hydrolases"/>
    <property type="match status" value="1"/>
</dbReference>
<dbReference type="EMBL" id="CAICTM010000739">
    <property type="protein sequence ID" value="CAB9515803.1"/>
    <property type="molecule type" value="Genomic_DNA"/>
</dbReference>
<dbReference type="OrthoDB" id="432234at2759"/>
<dbReference type="GO" id="GO:0006310">
    <property type="term" value="P:DNA recombination"/>
    <property type="evidence" value="ECO:0007669"/>
    <property type="project" value="UniProtKB-KW"/>
</dbReference>
<evidence type="ECO:0000313" key="4">
    <source>
        <dbReference type="Proteomes" id="UP001153069"/>
    </source>
</evidence>
<dbReference type="GO" id="GO:0000723">
    <property type="term" value="P:telomere maintenance"/>
    <property type="evidence" value="ECO:0007669"/>
    <property type="project" value="InterPro"/>
</dbReference>
<keyword evidence="1" id="KW-0227">DNA damage</keyword>
<dbReference type="GO" id="GO:0005524">
    <property type="term" value="F:ATP binding"/>
    <property type="evidence" value="ECO:0007669"/>
    <property type="project" value="UniProtKB-KW"/>
</dbReference>
<dbReference type="PANTHER" id="PTHR47642">
    <property type="entry name" value="ATP-DEPENDENT DNA HELICASE"/>
    <property type="match status" value="1"/>
</dbReference>
<keyword evidence="1" id="KW-0378">Hydrolase</keyword>
<dbReference type="GO" id="GO:0016787">
    <property type="term" value="F:hydrolase activity"/>
    <property type="evidence" value="ECO:0007669"/>
    <property type="project" value="UniProtKB-KW"/>
</dbReference>
<sequence>MGLEEVGKTTVIDLVLAYGKEFCILIDHPFNYRTIVVTAMPGVAATILHGETTHPAVGLNRSRESVAKNFVEEWSDSLMLIIDDISFAGEFDLVKILHYTKTLMQDEYQPFGGLNLVFAGEYSQLEPVGRPPFYNLQHTIPEIHDSLNSFIELDGMHRFQDDPEWGQRCLRFREGRPTEKDIETINDDCVVGTTHVTPENIQVATYLNRDRDAINSAIFEEICGKNKPADDSVLMDAVLIFMDDLQMANQAGTLVPVRSNSVLKHFFSTSGEDSLKRGSDSRKRVDPALKLYKGCPVVFTENTIVPNGEANGSRLFVRKVNVRDGCTPMIIQLDNGCKIRAFFSGQVKSILVEHEMETIMPRTFYVTEQDYTFSTR</sequence>
<name>A0A9N8HME7_9STRA</name>
<dbReference type="InterPro" id="IPR010285">
    <property type="entry name" value="DNA_helicase_pif1-like_DEAD"/>
</dbReference>
<organism evidence="3 4">
    <name type="scientific">Seminavis robusta</name>
    <dbReference type="NCBI Taxonomy" id="568900"/>
    <lineage>
        <taxon>Eukaryota</taxon>
        <taxon>Sar</taxon>
        <taxon>Stramenopiles</taxon>
        <taxon>Ochrophyta</taxon>
        <taxon>Bacillariophyta</taxon>
        <taxon>Bacillariophyceae</taxon>
        <taxon>Bacillariophycidae</taxon>
        <taxon>Naviculales</taxon>
        <taxon>Naviculaceae</taxon>
        <taxon>Seminavis</taxon>
    </lineage>
</organism>
<keyword evidence="1 3" id="KW-0347">Helicase</keyword>
<dbReference type="GO" id="GO:0043139">
    <property type="term" value="F:5'-3' DNA helicase activity"/>
    <property type="evidence" value="ECO:0007669"/>
    <property type="project" value="UniProtKB-EC"/>
</dbReference>
<comment type="caution">
    <text evidence="3">The sequence shown here is derived from an EMBL/GenBank/DDBJ whole genome shotgun (WGS) entry which is preliminary data.</text>
</comment>
<feature type="domain" description="DNA helicase Pif1-like DEAD-box helicase" evidence="2">
    <location>
        <begin position="33"/>
        <end position="129"/>
    </location>
</feature>
<feature type="non-terminal residue" evidence="3">
    <location>
        <position position="376"/>
    </location>
</feature>
<dbReference type="InterPro" id="IPR027417">
    <property type="entry name" value="P-loop_NTPase"/>
</dbReference>